<gene>
    <name evidence="7" type="ORF">KC01_LOCUS39342</name>
</gene>
<dbReference type="GO" id="GO:0016020">
    <property type="term" value="C:membrane"/>
    <property type="evidence" value="ECO:0007669"/>
    <property type="project" value="UniProtKB-SubCell"/>
</dbReference>
<dbReference type="AlphaFoldDB" id="A0AAV2MI46"/>
<feature type="transmembrane region" description="Helical" evidence="6">
    <location>
        <begin position="12"/>
        <end position="28"/>
    </location>
</feature>
<keyword evidence="3 6" id="KW-1133">Transmembrane helix</keyword>
<evidence type="ECO:0000256" key="5">
    <source>
        <dbReference type="SAM" id="MobiDB-lite"/>
    </source>
</evidence>
<dbReference type="Proteomes" id="UP001497482">
    <property type="component" value="Chromosome 8"/>
</dbReference>
<dbReference type="EMBL" id="OZ035830">
    <property type="protein sequence ID" value="CAL1613076.1"/>
    <property type="molecule type" value="Genomic_DNA"/>
</dbReference>
<feature type="compositionally biased region" description="Polar residues" evidence="5">
    <location>
        <begin position="186"/>
        <end position="196"/>
    </location>
</feature>
<keyword evidence="4 6" id="KW-0472">Membrane</keyword>
<feature type="compositionally biased region" description="Basic and acidic residues" evidence="5">
    <location>
        <begin position="137"/>
        <end position="146"/>
    </location>
</feature>
<feature type="compositionally biased region" description="Low complexity" evidence="5">
    <location>
        <begin position="147"/>
        <end position="163"/>
    </location>
</feature>
<evidence type="ECO:0000256" key="6">
    <source>
        <dbReference type="SAM" id="Phobius"/>
    </source>
</evidence>
<dbReference type="InterPro" id="IPR049680">
    <property type="entry name" value="FLVCR1-2_SLC49-like"/>
</dbReference>
<keyword evidence="2 6" id="KW-0812">Transmembrane</keyword>
<name>A0AAV2MI46_KNICA</name>
<evidence type="ECO:0000256" key="1">
    <source>
        <dbReference type="ARBA" id="ARBA00004141"/>
    </source>
</evidence>
<sequence>MCGDFSGQCGALFIVWGVVGAGVLGLYVDRSKKFTEVTKINLSLSAMACAAFSVVALMPGQHAAVAVVCSLFGFFGFSVYPVAMELSVECSYPVGEATSAGLIFASGKDMSPAEVASPTGNEHSNHRLAPWQRVNRENQEKPKREQPQPQQHAAPAATPPAGAHQEKCSNGPGLNHGSYYKKITRLNPQSPSSMPE</sequence>
<feature type="region of interest" description="Disordered" evidence="5">
    <location>
        <begin position="113"/>
        <end position="132"/>
    </location>
</feature>
<evidence type="ECO:0000256" key="4">
    <source>
        <dbReference type="ARBA" id="ARBA00023136"/>
    </source>
</evidence>
<dbReference type="PANTHER" id="PTHR10924:SF6">
    <property type="entry name" value="SOLUTE CARRIER FAMILY 49 MEMBER A3"/>
    <property type="match status" value="1"/>
</dbReference>
<organism evidence="7 8">
    <name type="scientific">Knipowitschia caucasica</name>
    <name type="common">Caucasian dwarf goby</name>
    <name type="synonym">Pomatoschistus caucasicus</name>
    <dbReference type="NCBI Taxonomy" id="637954"/>
    <lineage>
        <taxon>Eukaryota</taxon>
        <taxon>Metazoa</taxon>
        <taxon>Chordata</taxon>
        <taxon>Craniata</taxon>
        <taxon>Vertebrata</taxon>
        <taxon>Euteleostomi</taxon>
        <taxon>Actinopterygii</taxon>
        <taxon>Neopterygii</taxon>
        <taxon>Teleostei</taxon>
        <taxon>Neoteleostei</taxon>
        <taxon>Acanthomorphata</taxon>
        <taxon>Gobiaria</taxon>
        <taxon>Gobiiformes</taxon>
        <taxon>Gobioidei</taxon>
        <taxon>Gobiidae</taxon>
        <taxon>Gobiinae</taxon>
        <taxon>Knipowitschia</taxon>
    </lineage>
</organism>
<evidence type="ECO:0000256" key="2">
    <source>
        <dbReference type="ARBA" id="ARBA00022692"/>
    </source>
</evidence>
<feature type="transmembrane region" description="Helical" evidence="6">
    <location>
        <begin position="64"/>
        <end position="83"/>
    </location>
</feature>
<protein>
    <submittedName>
        <fullName evidence="7">Uncharacterized protein</fullName>
    </submittedName>
</protein>
<dbReference type="InterPro" id="IPR036259">
    <property type="entry name" value="MFS_trans_sf"/>
</dbReference>
<proteinExistence type="predicted"/>
<keyword evidence="8" id="KW-1185">Reference proteome</keyword>
<reference evidence="7 8" key="1">
    <citation type="submission" date="2024-04" db="EMBL/GenBank/DDBJ databases">
        <authorList>
            <person name="Waldvogel A.-M."/>
            <person name="Schoenle A."/>
        </authorList>
    </citation>
    <scope>NUCLEOTIDE SEQUENCE [LARGE SCALE GENOMIC DNA]</scope>
</reference>
<feature type="region of interest" description="Disordered" evidence="5">
    <location>
        <begin position="137"/>
        <end position="196"/>
    </location>
</feature>
<evidence type="ECO:0000256" key="3">
    <source>
        <dbReference type="ARBA" id="ARBA00022989"/>
    </source>
</evidence>
<feature type="transmembrane region" description="Helical" evidence="6">
    <location>
        <begin position="40"/>
        <end position="58"/>
    </location>
</feature>
<evidence type="ECO:0000313" key="8">
    <source>
        <dbReference type="Proteomes" id="UP001497482"/>
    </source>
</evidence>
<comment type="subcellular location">
    <subcellularLocation>
        <location evidence="1">Membrane</location>
        <topology evidence="1">Multi-pass membrane protein</topology>
    </subcellularLocation>
</comment>
<evidence type="ECO:0000313" key="7">
    <source>
        <dbReference type="EMBL" id="CAL1613076.1"/>
    </source>
</evidence>
<dbReference type="PANTHER" id="PTHR10924">
    <property type="entry name" value="MAJOR FACILITATOR SUPERFAMILY PROTEIN-RELATED"/>
    <property type="match status" value="1"/>
</dbReference>
<accession>A0AAV2MI46</accession>
<dbReference type="SUPFAM" id="SSF103473">
    <property type="entry name" value="MFS general substrate transporter"/>
    <property type="match status" value="1"/>
</dbReference>